<keyword evidence="1" id="KW-1133">Transmembrane helix</keyword>
<evidence type="ECO:0000313" key="3">
    <source>
        <dbReference type="Proteomes" id="UP000178448"/>
    </source>
</evidence>
<keyword evidence="1" id="KW-0812">Transmembrane</keyword>
<feature type="transmembrane region" description="Helical" evidence="1">
    <location>
        <begin position="20"/>
        <end position="42"/>
    </location>
</feature>
<evidence type="ECO:0008006" key="4">
    <source>
        <dbReference type="Google" id="ProtNLM"/>
    </source>
</evidence>
<organism evidence="2 3">
    <name type="scientific">Candidatus Gottesmanbacteria bacterium RBG_16_52_11</name>
    <dbReference type="NCBI Taxonomy" id="1798374"/>
    <lineage>
        <taxon>Bacteria</taxon>
        <taxon>Candidatus Gottesmaniibacteriota</taxon>
    </lineage>
</organism>
<feature type="transmembrane region" description="Helical" evidence="1">
    <location>
        <begin position="154"/>
        <end position="172"/>
    </location>
</feature>
<dbReference type="STRING" id="1798374.A2Z33_00340"/>
<evidence type="ECO:0000313" key="2">
    <source>
        <dbReference type="EMBL" id="OGG01478.1"/>
    </source>
</evidence>
<feature type="transmembrane region" description="Helical" evidence="1">
    <location>
        <begin position="127"/>
        <end position="148"/>
    </location>
</feature>
<reference evidence="2 3" key="1">
    <citation type="journal article" date="2016" name="Nat. Commun.">
        <title>Thousands of microbial genomes shed light on interconnected biogeochemical processes in an aquifer system.</title>
        <authorList>
            <person name="Anantharaman K."/>
            <person name="Brown C.T."/>
            <person name="Hug L.A."/>
            <person name="Sharon I."/>
            <person name="Castelle C.J."/>
            <person name="Probst A.J."/>
            <person name="Thomas B.C."/>
            <person name="Singh A."/>
            <person name="Wilkins M.J."/>
            <person name="Karaoz U."/>
            <person name="Brodie E.L."/>
            <person name="Williams K.H."/>
            <person name="Hubbard S.S."/>
            <person name="Banfield J.F."/>
        </authorList>
    </citation>
    <scope>NUCLEOTIDE SEQUENCE [LARGE SCALE GENOMIC DNA]</scope>
</reference>
<dbReference type="AlphaFoldDB" id="A0A1F5YMP7"/>
<dbReference type="Proteomes" id="UP000178448">
    <property type="component" value="Unassembled WGS sequence"/>
</dbReference>
<protein>
    <recommendedName>
        <fullName evidence="4">Phosphatidic acid phosphatase type 2/haloperoxidase domain-containing protein</fullName>
    </recommendedName>
</protein>
<keyword evidence="1" id="KW-0472">Membrane</keyword>
<feature type="transmembrane region" description="Helical" evidence="1">
    <location>
        <begin position="62"/>
        <end position="79"/>
    </location>
</feature>
<dbReference type="EMBL" id="MFJD01000015">
    <property type="protein sequence ID" value="OGG01478.1"/>
    <property type="molecule type" value="Genomic_DNA"/>
</dbReference>
<accession>A0A1F5YMP7</accession>
<gene>
    <name evidence="2" type="ORF">A2Z33_00340</name>
</gene>
<name>A0A1F5YMP7_9BACT</name>
<evidence type="ECO:0000256" key="1">
    <source>
        <dbReference type="SAM" id="Phobius"/>
    </source>
</evidence>
<comment type="caution">
    <text evidence="2">The sequence shown here is derived from an EMBL/GenBank/DDBJ whole genome shotgun (WGS) entry which is preliminary data.</text>
</comment>
<feature type="transmembrane region" description="Helical" evidence="1">
    <location>
        <begin position="85"/>
        <end position="107"/>
    </location>
</feature>
<proteinExistence type="predicted"/>
<sequence length="175" mass="19062">MFGFSVFLPLALGRSGLPTVSAAGIFVSLLLGLIVPVTLIRIWLIRTGRVSDWDIRKREQRLLPMALLIPLILAATLFIRAQGSWALTELFTVFTIWLIGFVMITGFWKISGHTAGISLIATILVKWYGTSVLLPAFAAVFLVAWSRVVRRDHTVAQVIAGASYSAILAGILPTG</sequence>